<dbReference type="Proteomes" id="UP000051448">
    <property type="component" value="Unassembled WGS sequence"/>
</dbReference>
<keyword evidence="1" id="KW-0408">Iron</keyword>
<dbReference type="STRING" id="1423759.FC92_GL000922"/>
<dbReference type="RefSeq" id="WP_057869905.1">
    <property type="nucleotide sequence ID" value="NZ_AZDX01000027.1"/>
</dbReference>
<accession>A0A0R1ME81</accession>
<dbReference type="GeneID" id="98311563"/>
<proteinExistence type="predicted"/>
<dbReference type="EMBL" id="AZDX01000027">
    <property type="protein sequence ID" value="KRL06294.1"/>
    <property type="molecule type" value="Genomic_DNA"/>
</dbReference>
<dbReference type="PATRIC" id="fig|1423759.3.peg.975"/>
<evidence type="ECO:0000256" key="1">
    <source>
        <dbReference type="ARBA" id="ARBA00023004"/>
    </source>
</evidence>
<comment type="caution">
    <text evidence="3">The sequence shown here is derived from an EMBL/GenBank/DDBJ whole genome shotgun (WGS) entry which is preliminary data.</text>
</comment>
<protein>
    <submittedName>
        <fullName evidence="3">Fe2+ transport system protein A</fullName>
    </submittedName>
</protein>
<gene>
    <name evidence="3" type="ORF">FC92_GL000922</name>
</gene>
<dbReference type="InterPro" id="IPR007167">
    <property type="entry name" value="Fe-transptr_FeoA-like"/>
</dbReference>
<dbReference type="GO" id="GO:0046914">
    <property type="term" value="F:transition metal ion binding"/>
    <property type="evidence" value="ECO:0007669"/>
    <property type="project" value="InterPro"/>
</dbReference>
<dbReference type="PANTHER" id="PTHR42954:SF2">
    <property type="entry name" value="FE(2+) TRANSPORT PROTEIN A"/>
    <property type="match status" value="1"/>
</dbReference>
<dbReference type="InterPro" id="IPR052713">
    <property type="entry name" value="FeoA"/>
</dbReference>
<dbReference type="SUPFAM" id="SSF50037">
    <property type="entry name" value="C-terminal domain of transcriptional repressors"/>
    <property type="match status" value="2"/>
</dbReference>
<name>A0A0R1ME81_9LACO</name>
<dbReference type="Pfam" id="PF04023">
    <property type="entry name" value="FeoA"/>
    <property type="match status" value="2"/>
</dbReference>
<dbReference type="OrthoDB" id="9811076at2"/>
<dbReference type="InterPro" id="IPR038157">
    <property type="entry name" value="FeoA_core_dom"/>
</dbReference>
<feature type="domain" description="Ferrous iron transporter FeoA-like" evidence="2">
    <location>
        <begin position="83"/>
        <end position="155"/>
    </location>
</feature>
<dbReference type="InterPro" id="IPR008988">
    <property type="entry name" value="Transcriptional_repressor_C"/>
</dbReference>
<sequence length="164" mass="18203">MKTLAEINKKGSYIITEILGNKKLVRRLNEIGIVNNTTITLLSGTSDTGKVIVLKGQRLALNESLASNLLVISADEQRDDELKRLSQLGVGDEGIAIKINGSRPLRRRLLDMGLTGHTLIRVCQIAPLGDPIEIELRGYKLSLRKEEADYVVVRSVEKWEMLPS</sequence>
<keyword evidence="4" id="KW-1185">Reference proteome</keyword>
<evidence type="ECO:0000313" key="4">
    <source>
        <dbReference type="Proteomes" id="UP000051448"/>
    </source>
</evidence>
<reference evidence="3 4" key="1">
    <citation type="journal article" date="2015" name="Genome Announc.">
        <title>Expanding the biotechnology potential of lactobacilli through comparative genomics of 213 strains and associated genera.</title>
        <authorList>
            <person name="Sun Z."/>
            <person name="Harris H.M."/>
            <person name="McCann A."/>
            <person name="Guo C."/>
            <person name="Argimon S."/>
            <person name="Zhang W."/>
            <person name="Yang X."/>
            <person name="Jeffery I.B."/>
            <person name="Cooney J.C."/>
            <person name="Kagawa T.F."/>
            <person name="Liu W."/>
            <person name="Song Y."/>
            <person name="Salvetti E."/>
            <person name="Wrobel A."/>
            <person name="Rasinkangas P."/>
            <person name="Parkhill J."/>
            <person name="Rea M.C."/>
            <person name="O'Sullivan O."/>
            <person name="Ritari J."/>
            <person name="Douillard F.P."/>
            <person name="Paul Ross R."/>
            <person name="Yang R."/>
            <person name="Briner A.E."/>
            <person name="Felis G.E."/>
            <person name="de Vos W.M."/>
            <person name="Barrangou R."/>
            <person name="Klaenhammer T.R."/>
            <person name="Caufield P.W."/>
            <person name="Cui Y."/>
            <person name="Zhang H."/>
            <person name="O'Toole P.W."/>
        </authorList>
    </citation>
    <scope>NUCLEOTIDE SEQUENCE [LARGE SCALE GENOMIC DNA]</scope>
    <source>
        <strain evidence="3 4">DSM 19519</strain>
    </source>
</reference>
<dbReference type="SMART" id="SM00899">
    <property type="entry name" value="FeoA"/>
    <property type="match status" value="2"/>
</dbReference>
<dbReference type="AlphaFoldDB" id="A0A0R1ME81"/>
<evidence type="ECO:0000313" key="3">
    <source>
        <dbReference type="EMBL" id="KRL06294.1"/>
    </source>
</evidence>
<feature type="domain" description="Ferrous iron transporter FeoA-like" evidence="2">
    <location>
        <begin position="2"/>
        <end position="73"/>
    </location>
</feature>
<organism evidence="3 4">
    <name type="scientific">Liquorilactobacillus hordei DSM 19519</name>
    <dbReference type="NCBI Taxonomy" id="1423759"/>
    <lineage>
        <taxon>Bacteria</taxon>
        <taxon>Bacillati</taxon>
        <taxon>Bacillota</taxon>
        <taxon>Bacilli</taxon>
        <taxon>Lactobacillales</taxon>
        <taxon>Lactobacillaceae</taxon>
        <taxon>Liquorilactobacillus</taxon>
    </lineage>
</organism>
<dbReference type="PANTHER" id="PTHR42954">
    <property type="entry name" value="FE(2+) TRANSPORT PROTEIN A"/>
    <property type="match status" value="1"/>
</dbReference>
<evidence type="ECO:0000259" key="2">
    <source>
        <dbReference type="SMART" id="SM00899"/>
    </source>
</evidence>
<dbReference type="Gene3D" id="2.30.30.90">
    <property type="match status" value="2"/>
</dbReference>